<name>A0A369WF21_9GAMM</name>
<accession>A0A369WF21</accession>
<reference evidence="1 2" key="1">
    <citation type="submission" date="2018-07" db="EMBL/GenBank/DDBJ databases">
        <title>Motiliproteus coralliicola sp. nov., a bacterium isolated from Coral.</title>
        <authorList>
            <person name="Wang G."/>
        </authorList>
    </citation>
    <scope>NUCLEOTIDE SEQUENCE [LARGE SCALE GENOMIC DNA]</scope>
    <source>
        <strain evidence="1 2">C34</strain>
    </source>
</reference>
<dbReference type="Proteomes" id="UP000253769">
    <property type="component" value="Unassembled WGS sequence"/>
</dbReference>
<evidence type="ECO:0008006" key="3">
    <source>
        <dbReference type="Google" id="ProtNLM"/>
    </source>
</evidence>
<dbReference type="EMBL" id="QQOH01000003">
    <property type="protein sequence ID" value="RDE19759.1"/>
    <property type="molecule type" value="Genomic_DNA"/>
</dbReference>
<dbReference type="Gene3D" id="3.40.47.10">
    <property type="match status" value="1"/>
</dbReference>
<dbReference type="GO" id="GO:0016746">
    <property type="term" value="F:acyltransferase activity"/>
    <property type="evidence" value="ECO:0007669"/>
    <property type="project" value="InterPro"/>
</dbReference>
<keyword evidence="2" id="KW-1185">Reference proteome</keyword>
<proteinExistence type="predicted"/>
<comment type="caution">
    <text evidence="1">The sequence shown here is derived from an EMBL/GenBank/DDBJ whole genome shotgun (WGS) entry which is preliminary data.</text>
</comment>
<dbReference type="RefSeq" id="WP_114696104.1">
    <property type="nucleotide sequence ID" value="NZ_QQOH01000003.1"/>
</dbReference>
<protein>
    <recommendedName>
        <fullName evidence="3">Thiolase family protein</fullName>
    </recommendedName>
</protein>
<dbReference type="InterPro" id="IPR016039">
    <property type="entry name" value="Thiolase-like"/>
</dbReference>
<dbReference type="AlphaFoldDB" id="A0A369WF21"/>
<evidence type="ECO:0000313" key="2">
    <source>
        <dbReference type="Proteomes" id="UP000253769"/>
    </source>
</evidence>
<organism evidence="1 2">
    <name type="scientific">Motiliproteus coralliicola</name>
    <dbReference type="NCBI Taxonomy" id="2283196"/>
    <lineage>
        <taxon>Bacteria</taxon>
        <taxon>Pseudomonadati</taxon>
        <taxon>Pseudomonadota</taxon>
        <taxon>Gammaproteobacteria</taxon>
        <taxon>Oceanospirillales</taxon>
        <taxon>Oceanospirillaceae</taxon>
        <taxon>Motiliproteus</taxon>
    </lineage>
</organism>
<gene>
    <name evidence="1" type="ORF">DV711_12840</name>
</gene>
<evidence type="ECO:0000313" key="1">
    <source>
        <dbReference type="EMBL" id="RDE19759.1"/>
    </source>
</evidence>
<sequence length="355" mass="39655">MARAQIISAAKVIDNVGCMQHCLTLEQRIIDLGHPLRQLHIDPLSTDWHSPEQPDHFRSGCGPIEALARAQQLIQEGTPAVVICGEDNIKTGYARHQRLELMEIYGQQQPITEAYNALALRFLQLHQIDESHFRQLAHALFDNYCLSYRNVLSDEFSEELLPDARWHQPLTSLFRGVDCANPLVDFQGRLLIVSDQLADQLACPIEQRLDIRAVGLSRLQQDGPEGLEQIARYDHLEAAYQDCCREAKVDFADEFKAGQGLLEAYTCYPVVPMAFLLASGLVDVLEQIPAFLQRHSITVTGGMNLAKAAWNNPALNALISMHHCLLNGDERYGMVHGNGGLGYRQGVALLAKVDR</sequence>
<dbReference type="OrthoDB" id="6113844at2"/>